<dbReference type="Proteomes" id="UP000015100">
    <property type="component" value="Unassembled WGS sequence"/>
</dbReference>
<sequence length="456" mass="48909">MASSTLSAPAAPPREEIAKIIARDAYTTSRQDESASPHTHKGYLIRMADDEKRSWTHVLSELGVNQTHSPQVFGRTVRMAAVDLSHEEARTISRRGNVASIEKNYIRRAAVMPSKSKARVMARGWRHDIRRRQADSMVVQNTATWGLERISTNATIDLGDRNAEDTFFKYKFDRLSGSGVDVYVLDSGININHVDFAGRAKMVFTAFDDNGEDKAGHGTHTAGTVGSLTYGVAKNVNIMGVKVLNDKGEGEDAGISKGIDAVIDMHEERKAKLGFMGSVITMSIGEGGTSITLGDIVRRASQAGIHIVVSAGNEGGDACGADPARLSTQMPVITVGATDIQDQRAKFSNWGKCVDIHAPGVDVVSTWNEGNRSVKSEEGTSMAAPHVAGVIATELAKNGQFKTDPEGMKKWIMANALDGVIKGGDKVMGGAKYLLNTGIGGGSSNTTMKAYYMKSF</sequence>
<dbReference type="PROSITE" id="PS00136">
    <property type="entry name" value="SUBTILASE_ASP"/>
    <property type="match status" value="1"/>
</dbReference>
<keyword evidence="2 5" id="KW-0645">Protease</keyword>
<dbReference type="InterPro" id="IPR036852">
    <property type="entry name" value="Peptidase_S8/S53_dom_sf"/>
</dbReference>
<dbReference type="InterPro" id="IPR023828">
    <property type="entry name" value="Peptidase_S8_Ser-AS"/>
</dbReference>
<dbReference type="InterPro" id="IPR050131">
    <property type="entry name" value="Peptidase_S8_subtilisin-like"/>
</dbReference>
<dbReference type="CDD" id="cd04077">
    <property type="entry name" value="Peptidases_S8_PCSK9_ProteinaseK_like"/>
    <property type="match status" value="1"/>
</dbReference>
<dbReference type="InterPro" id="IPR034193">
    <property type="entry name" value="PCSK9_ProteinaseK-like"/>
</dbReference>
<gene>
    <name evidence="8" type="ORF">H072_3478</name>
</gene>
<feature type="active site" description="Charge relay system" evidence="5">
    <location>
        <position position="186"/>
    </location>
</feature>
<feature type="active site" description="Charge relay system" evidence="5">
    <location>
        <position position="381"/>
    </location>
</feature>
<evidence type="ECO:0000256" key="5">
    <source>
        <dbReference type="PROSITE-ProRule" id="PRU01240"/>
    </source>
</evidence>
<dbReference type="SUPFAM" id="SSF52743">
    <property type="entry name" value="Subtilisin-like"/>
    <property type="match status" value="1"/>
</dbReference>
<accession>S8C4D0</accession>
<name>S8C4D0_DACHA</name>
<reference evidence="9" key="2">
    <citation type="submission" date="2013-04" db="EMBL/GenBank/DDBJ databases">
        <title>Genomic mechanisms accounting for the adaptation to parasitism in nematode-trapping fungi.</title>
        <authorList>
            <person name="Ahren D.G."/>
        </authorList>
    </citation>
    <scope>NUCLEOTIDE SEQUENCE [LARGE SCALE GENOMIC DNA]</scope>
    <source>
        <strain evidence="9">CBS 200.50</strain>
    </source>
</reference>
<evidence type="ECO:0000313" key="9">
    <source>
        <dbReference type="Proteomes" id="UP000015100"/>
    </source>
</evidence>
<keyword evidence="3 5" id="KW-0378">Hydrolase</keyword>
<dbReference type="Pfam" id="PF00082">
    <property type="entry name" value="Peptidase_S8"/>
    <property type="match status" value="1"/>
</dbReference>
<dbReference type="PROSITE" id="PS51892">
    <property type="entry name" value="SUBTILASE"/>
    <property type="match status" value="1"/>
</dbReference>
<evidence type="ECO:0000256" key="3">
    <source>
        <dbReference type="ARBA" id="ARBA00022801"/>
    </source>
</evidence>
<reference evidence="8 9" key="1">
    <citation type="journal article" date="2013" name="PLoS Genet.">
        <title>Genomic mechanisms accounting for the adaptation to parasitism in nematode-trapping fungi.</title>
        <authorList>
            <person name="Meerupati T."/>
            <person name="Andersson K.M."/>
            <person name="Friman E."/>
            <person name="Kumar D."/>
            <person name="Tunlid A."/>
            <person name="Ahren D."/>
        </authorList>
    </citation>
    <scope>NUCLEOTIDE SEQUENCE [LARGE SCALE GENOMIC DNA]</scope>
    <source>
        <strain evidence="8 9">CBS 200.50</strain>
    </source>
</reference>
<dbReference type="HOGENOM" id="CLU_011263_1_4_1"/>
<proteinExistence type="inferred from homology"/>
<keyword evidence="4 5" id="KW-0720">Serine protease</keyword>
<dbReference type="InterPro" id="IPR023827">
    <property type="entry name" value="Peptidase_S8_Asp-AS"/>
</dbReference>
<dbReference type="PROSITE" id="PS00138">
    <property type="entry name" value="SUBTILASE_SER"/>
    <property type="match status" value="1"/>
</dbReference>
<evidence type="ECO:0000256" key="6">
    <source>
        <dbReference type="RuleBase" id="RU003355"/>
    </source>
</evidence>
<dbReference type="InterPro" id="IPR015500">
    <property type="entry name" value="Peptidase_S8_subtilisin-rel"/>
</dbReference>
<evidence type="ECO:0000256" key="1">
    <source>
        <dbReference type="ARBA" id="ARBA00011073"/>
    </source>
</evidence>
<dbReference type="FunFam" id="3.40.50.200:FF:000007">
    <property type="entry name" value="Subtilisin-like serine protease"/>
    <property type="match status" value="1"/>
</dbReference>
<evidence type="ECO:0000259" key="7">
    <source>
        <dbReference type="Pfam" id="PF00082"/>
    </source>
</evidence>
<dbReference type="EMBL" id="AQGS01000110">
    <property type="protein sequence ID" value="EPS42542.1"/>
    <property type="molecule type" value="Genomic_DNA"/>
</dbReference>
<comment type="similarity">
    <text evidence="1 5 6">Belongs to the peptidase S8 family.</text>
</comment>
<feature type="active site" description="Charge relay system" evidence="5">
    <location>
        <position position="217"/>
    </location>
</feature>
<keyword evidence="9" id="KW-1185">Reference proteome</keyword>
<evidence type="ECO:0000256" key="2">
    <source>
        <dbReference type="ARBA" id="ARBA00022670"/>
    </source>
</evidence>
<dbReference type="PANTHER" id="PTHR43806">
    <property type="entry name" value="PEPTIDASE S8"/>
    <property type="match status" value="1"/>
</dbReference>
<dbReference type="eggNOG" id="KOG1153">
    <property type="taxonomic scope" value="Eukaryota"/>
</dbReference>
<dbReference type="InterPro" id="IPR000209">
    <property type="entry name" value="Peptidase_S8/S53_dom"/>
</dbReference>
<dbReference type="AlphaFoldDB" id="S8C4D0"/>
<organism evidence="8 9">
    <name type="scientific">Dactylellina haptotyla (strain CBS 200.50)</name>
    <name type="common">Nematode-trapping fungus</name>
    <name type="synonym">Monacrosporium haptotylum</name>
    <dbReference type="NCBI Taxonomy" id="1284197"/>
    <lineage>
        <taxon>Eukaryota</taxon>
        <taxon>Fungi</taxon>
        <taxon>Dikarya</taxon>
        <taxon>Ascomycota</taxon>
        <taxon>Pezizomycotina</taxon>
        <taxon>Orbiliomycetes</taxon>
        <taxon>Orbiliales</taxon>
        <taxon>Orbiliaceae</taxon>
        <taxon>Dactylellina</taxon>
    </lineage>
</organism>
<dbReference type="Gene3D" id="3.40.50.200">
    <property type="entry name" value="Peptidase S8/S53 domain"/>
    <property type="match status" value="1"/>
</dbReference>
<dbReference type="PRINTS" id="PR00723">
    <property type="entry name" value="SUBTILISIN"/>
</dbReference>
<protein>
    <recommendedName>
        <fullName evidence="7">Peptidase S8/S53 domain-containing protein</fullName>
    </recommendedName>
</protein>
<evidence type="ECO:0000256" key="4">
    <source>
        <dbReference type="ARBA" id="ARBA00022825"/>
    </source>
</evidence>
<dbReference type="GO" id="GO:0006508">
    <property type="term" value="P:proteolysis"/>
    <property type="evidence" value="ECO:0007669"/>
    <property type="project" value="UniProtKB-KW"/>
</dbReference>
<dbReference type="STRING" id="1284197.S8C4D0"/>
<feature type="domain" description="Peptidase S8/S53" evidence="7">
    <location>
        <begin position="177"/>
        <end position="419"/>
    </location>
</feature>
<evidence type="ECO:0000313" key="8">
    <source>
        <dbReference type="EMBL" id="EPS42542.1"/>
    </source>
</evidence>
<dbReference type="PANTHER" id="PTHR43806:SF11">
    <property type="entry name" value="CEREVISIN-RELATED"/>
    <property type="match status" value="1"/>
</dbReference>
<comment type="caution">
    <text evidence="8">The sequence shown here is derived from an EMBL/GenBank/DDBJ whole genome shotgun (WGS) entry which is preliminary data.</text>
</comment>
<dbReference type="GO" id="GO:0004252">
    <property type="term" value="F:serine-type endopeptidase activity"/>
    <property type="evidence" value="ECO:0007669"/>
    <property type="project" value="UniProtKB-UniRule"/>
</dbReference>
<dbReference type="OrthoDB" id="206201at2759"/>